<dbReference type="CDD" id="cd05233">
    <property type="entry name" value="SDR_c"/>
    <property type="match status" value="1"/>
</dbReference>
<dbReference type="InterPro" id="IPR036291">
    <property type="entry name" value="NAD(P)-bd_dom_sf"/>
</dbReference>
<dbReference type="SUPFAM" id="SSF51735">
    <property type="entry name" value="NAD(P)-binding Rossmann-fold domains"/>
    <property type="match status" value="1"/>
</dbReference>
<dbReference type="PANTHER" id="PTHR42879:SF2">
    <property type="entry name" value="3-OXOACYL-[ACYL-CARRIER-PROTEIN] REDUCTASE FABG"/>
    <property type="match status" value="1"/>
</dbReference>
<dbReference type="PRINTS" id="PR00080">
    <property type="entry name" value="SDRFAMILY"/>
</dbReference>
<sequence length="263" mass="27259">MRPERFSLAGRRALITGASSGIGRAVALGLSEHGATVVLHHFGDAAGAAATAQAIGGDTAVLEADFTDTPAISVFVDNILSNHGPIDILIANAAIERRLAWHDATLAHINAHVSANFSTFLLLAQKLVPPMAERGWGRVVATGSVMSTRPRAETLVYASLKAAQLTAVRALAREVGAQGVTINVVSPGAIETEATARRYEDPPFRRAVTAKIPAGRQGRPDDVVGAFIFLCSDAANYVTGAEIPVDGGWTIGDAPGVLPGDVA</sequence>
<dbReference type="OrthoDB" id="9796652at2"/>
<keyword evidence="3" id="KW-1185">Reference proteome</keyword>
<dbReference type="InterPro" id="IPR002347">
    <property type="entry name" value="SDR_fam"/>
</dbReference>
<comment type="caution">
    <text evidence="2">The sequence shown here is derived from an EMBL/GenBank/DDBJ whole genome shotgun (WGS) entry which is preliminary data.</text>
</comment>
<dbReference type="RefSeq" id="WP_106709904.1">
    <property type="nucleotide sequence ID" value="NZ_PGGO01000002.1"/>
</dbReference>
<proteinExistence type="inferred from homology"/>
<comment type="similarity">
    <text evidence="1">Belongs to the short-chain dehydrogenases/reductases (SDR) family.</text>
</comment>
<dbReference type="PANTHER" id="PTHR42879">
    <property type="entry name" value="3-OXOACYL-(ACYL-CARRIER-PROTEIN) REDUCTASE"/>
    <property type="match status" value="1"/>
</dbReference>
<reference evidence="3" key="1">
    <citation type="submission" date="2017-11" db="EMBL/GenBank/DDBJ databases">
        <authorList>
            <person name="Kuznetsova I."/>
            <person name="Sazanova A."/>
            <person name="Chirak E."/>
            <person name="Safronova V."/>
            <person name="Willems A."/>
        </authorList>
    </citation>
    <scope>NUCLEOTIDE SEQUENCE [LARGE SCALE GENOMIC DNA]</scope>
    <source>
        <strain evidence="3">STM 196</strain>
    </source>
</reference>
<organism evidence="2 3">
    <name type="scientific">Phyllobacterium brassicacearum</name>
    <dbReference type="NCBI Taxonomy" id="314235"/>
    <lineage>
        <taxon>Bacteria</taxon>
        <taxon>Pseudomonadati</taxon>
        <taxon>Pseudomonadota</taxon>
        <taxon>Alphaproteobacteria</taxon>
        <taxon>Hyphomicrobiales</taxon>
        <taxon>Phyllobacteriaceae</taxon>
        <taxon>Phyllobacterium</taxon>
    </lineage>
</organism>
<gene>
    <name evidence="2" type="ORF">CU102_05075</name>
</gene>
<dbReference type="Proteomes" id="UP000241444">
    <property type="component" value="Unassembled WGS sequence"/>
</dbReference>
<dbReference type="EMBL" id="PGGO01000002">
    <property type="protein sequence ID" value="PSH70429.1"/>
    <property type="molecule type" value="Genomic_DNA"/>
</dbReference>
<dbReference type="Gene3D" id="3.40.50.720">
    <property type="entry name" value="NAD(P)-binding Rossmann-like Domain"/>
    <property type="match status" value="1"/>
</dbReference>
<dbReference type="InterPro" id="IPR050259">
    <property type="entry name" value="SDR"/>
</dbReference>
<dbReference type="Pfam" id="PF13561">
    <property type="entry name" value="adh_short_C2"/>
    <property type="match status" value="1"/>
</dbReference>
<evidence type="ECO:0000313" key="3">
    <source>
        <dbReference type="Proteomes" id="UP000241444"/>
    </source>
</evidence>
<name>A0A2P7BVE2_9HYPH</name>
<protein>
    <submittedName>
        <fullName evidence="2">Short-chain dehydrogenase</fullName>
    </submittedName>
</protein>
<dbReference type="FunFam" id="3.40.50.720:FF:000084">
    <property type="entry name" value="Short-chain dehydrogenase reductase"/>
    <property type="match status" value="1"/>
</dbReference>
<evidence type="ECO:0000313" key="2">
    <source>
        <dbReference type="EMBL" id="PSH70429.1"/>
    </source>
</evidence>
<dbReference type="PRINTS" id="PR00081">
    <property type="entry name" value="GDHRDH"/>
</dbReference>
<evidence type="ECO:0000256" key="1">
    <source>
        <dbReference type="ARBA" id="ARBA00006484"/>
    </source>
</evidence>
<dbReference type="AlphaFoldDB" id="A0A2P7BVE2"/>
<accession>A0A2P7BVE2</accession>